<evidence type="ECO:0000313" key="1">
    <source>
        <dbReference type="EMBL" id="AAN59039.1"/>
    </source>
</evidence>
<dbReference type="EMBL" id="AE014133">
    <property type="protein sequence ID" value="AAN59039.1"/>
    <property type="molecule type" value="Genomic_DNA"/>
</dbReference>
<reference evidence="1 2" key="1">
    <citation type="journal article" date="2002" name="Proc. Natl. Acad. Sci. U.S.A.">
        <title>Genome sequence of Streptococcus mutans UA159, a cariogenic dental pathogen.</title>
        <authorList>
            <person name="Ajdic D."/>
            <person name="McShan W.M."/>
            <person name="McLaughlin R.E."/>
            <person name="Savic G."/>
            <person name="Chang J."/>
            <person name="Carson M.B."/>
            <person name="Primeaux C."/>
            <person name="Tian R."/>
            <person name="Kenton S."/>
            <person name="Jia H."/>
            <person name="Lin S."/>
            <person name="Qian Y."/>
            <person name="Li S."/>
            <person name="Zhu H."/>
            <person name="Najar F."/>
            <person name="Lai H."/>
            <person name="White J."/>
            <person name="Roe B.A."/>
            <person name="Ferretti J.J."/>
        </authorList>
    </citation>
    <scope>NUCLEOTIDE SEQUENCE [LARGE SCALE GENOMIC DNA]</scope>
    <source>
        <strain evidence="2">ATCC 700610 / UA159</strain>
    </source>
</reference>
<sequence length="40" mass="4588">MPVQKALHVVSAYATDLGICYDQVVTVMIREVKTQLYQIY</sequence>
<proteinExistence type="predicted"/>
<dbReference type="KEGG" id="smu:SMU_1369"/>
<protein>
    <submittedName>
        <fullName evidence="1">Uncharacterized protein</fullName>
    </submittedName>
</protein>
<dbReference type="AlphaFoldDB" id="Q8DTH3"/>
<accession>Q8DTH3</accession>
<evidence type="ECO:0000313" key="2">
    <source>
        <dbReference type="Proteomes" id="UP000002512"/>
    </source>
</evidence>
<name>Q8DTH3_STRMU</name>
<gene>
    <name evidence="1" type="ordered locus">SMU_1369</name>
</gene>
<dbReference type="HOGENOM" id="CLU_3297275_0_0_9"/>
<keyword evidence="2" id="KW-1185">Reference proteome</keyword>
<organism evidence="1 2">
    <name type="scientific">Streptococcus mutans serotype c (strain ATCC 700610 / UA159)</name>
    <dbReference type="NCBI Taxonomy" id="210007"/>
    <lineage>
        <taxon>Bacteria</taxon>
        <taxon>Bacillati</taxon>
        <taxon>Bacillota</taxon>
        <taxon>Bacilli</taxon>
        <taxon>Lactobacillales</taxon>
        <taxon>Streptococcaceae</taxon>
        <taxon>Streptococcus</taxon>
    </lineage>
</organism>
<dbReference type="Proteomes" id="UP000002512">
    <property type="component" value="Chromosome"/>
</dbReference>